<accession>A0A484BMM7</accession>
<protein>
    <submittedName>
        <fullName evidence="2">Uncharacterized protein</fullName>
    </submittedName>
</protein>
<gene>
    <name evidence="2" type="ORF">AWZ03_003710</name>
</gene>
<feature type="compositionally biased region" description="Low complexity" evidence="1">
    <location>
        <begin position="38"/>
        <end position="55"/>
    </location>
</feature>
<reference evidence="2 3" key="1">
    <citation type="journal article" date="2019" name="J. Hered.">
        <title>An Improved Genome Assembly for Drosophila navojoa, the Basal Species in the mojavensis Cluster.</title>
        <authorList>
            <person name="Vanderlinde T."/>
            <person name="Dupim E.G."/>
            <person name="Nazario-Yepiz N.O."/>
            <person name="Carvalho A.B."/>
        </authorList>
    </citation>
    <scope>NUCLEOTIDE SEQUENCE [LARGE SCALE GENOMIC DNA]</scope>
    <source>
        <strain evidence="2">Navoj_Jal97</strain>
        <tissue evidence="2">Whole organism</tissue>
    </source>
</reference>
<dbReference type="AlphaFoldDB" id="A0A484BMM7"/>
<evidence type="ECO:0000313" key="3">
    <source>
        <dbReference type="Proteomes" id="UP000295192"/>
    </source>
</evidence>
<evidence type="ECO:0000256" key="1">
    <source>
        <dbReference type="SAM" id="MobiDB-lite"/>
    </source>
</evidence>
<dbReference type="EMBL" id="LSRL02000019">
    <property type="protein sequence ID" value="TDG49934.1"/>
    <property type="molecule type" value="Genomic_DNA"/>
</dbReference>
<organism evidence="2 3">
    <name type="scientific">Drosophila navojoa</name>
    <name type="common">Fruit fly</name>
    <dbReference type="NCBI Taxonomy" id="7232"/>
    <lineage>
        <taxon>Eukaryota</taxon>
        <taxon>Metazoa</taxon>
        <taxon>Ecdysozoa</taxon>
        <taxon>Arthropoda</taxon>
        <taxon>Hexapoda</taxon>
        <taxon>Insecta</taxon>
        <taxon>Pterygota</taxon>
        <taxon>Neoptera</taxon>
        <taxon>Endopterygota</taxon>
        <taxon>Diptera</taxon>
        <taxon>Brachycera</taxon>
        <taxon>Muscomorpha</taxon>
        <taxon>Ephydroidea</taxon>
        <taxon>Drosophilidae</taxon>
        <taxon>Drosophila</taxon>
    </lineage>
</organism>
<feature type="compositionally biased region" description="Polar residues" evidence="1">
    <location>
        <begin position="27"/>
        <end position="37"/>
    </location>
</feature>
<feature type="region of interest" description="Disordered" evidence="1">
    <location>
        <begin position="1"/>
        <end position="58"/>
    </location>
</feature>
<keyword evidence="3" id="KW-1185">Reference proteome</keyword>
<dbReference type="Proteomes" id="UP000295192">
    <property type="component" value="Unassembled WGS sequence"/>
</dbReference>
<proteinExistence type="predicted"/>
<comment type="caution">
    <text evidence="2">The sequence shown here is derived from an EMBL/GenBank/DDBJ whole genome shotgun (WGS) entry which is preliminary data.</text>
</comment>
<evidence type="ECO:0000313" key="2">
    <source>
        <dbReference type="EMBL" id="TDG49934.1"/>
    </source>
</evidence>
<sequence>MVDHTRSGTQKEAGANEATTTTTTTTAMESTVPTAAGSSWSKIGSSNSSSSRNSSEACGVPAREQMLKYYVYATLLLRSPHSLRFPAILRSNHNASSPLPLPSLLPPSSTSQTTATTMSSAMATCDSLLACG</sequence>
<name>A0A484BMM7_DRONA</name>